<dbReference type="PROSITE" id="PS00110">
    <property type="entry name" value="PYRUVATE_KINASE"/>
    <property type="match status" value="1"/>
</dbReference>
<dbReference type="Pfam" id="PF02887">
    <property type="entry name" value="PK_C"/>
    <property type="match status" value="1"/>
</dbReference>
<evidence type="ECO:0000256" key="7">
    <source>
        <dbReference type="ARBA" id="ARBA00018587"/>
    </source>
</evidence>
<evidence type="ECO:0000256" key="17">
    <source>
        <dbReference type="NCBIfam" id="TIGR01064"/>
    </source>
</evidence>
<dbReference type="InterPro" id="IPR018209">
    <property type="entry name" value="Pyrv_Knase_AS"/>
</dbReference>
<dbReference type="InterPro" id="IPR015806">
    <property type="entry name" value="Pyrv_Knase_insert_dom_sf"/>
</dbReference>
<dbReference type="InterPro" id="IPR040442">
    <property type="entry name" value="Pyrv_kinase-like_dom_sf"/>
</dbReference>
<protein>
    <recommendedName>
        <fullName evidence="7 17">Pyruvate kinase</fullName>
        <ecNumber evidence="6 17">2.7.1.40</ecNumber>
    </recommendedName>
</protein>
<comment type="similarity">
    <text evidence="4">In the C-terminal section; belongs to the PEP-utilizing enzyme family.</text>
</comment>
<evidence type="ECO:0000256" key="3">
    <source>
        <dbReference type="ARBA" id="ARBA00004997"/>
    </source>
</evidence>
<dbReference type="Proteomes" id="UP000767854">
    <property type="component" value="Unassembled WGS sequence"/>
</dbReference>
<reference evidence="22 23" key="1">
    <citation type="submission" date="2021-01" db="EMBL/GenBank/DDBJ databases">
        <title>Genomic Encyclopedia of Type Strains, Phase IV (KMG-IV): sequencing the most valuable type-strain genomes for metagenomic binning, comparative biology and taxonomic classification.</title>
        <authorList>
            <person name="Goeker M."/>
        </authorList>
    </citation>
    <scope>NUCLEOTIDE SEQUENCE [LARGE SCALE GENOMIC DNA]</scope>
    <source>
        <strain evidence="22 23">DSM 24436</strain>
    </source>
</reference>
<name>A0ABS2MRG5_9FIRM</name>
<dbReference type="EC" id="2.7.1.40" evidence="6 17"/>
<evidence type="ECO:0000256" key="16">
    <source>
        <dbReference type="ARBA" id="ARBA00023317"/>
    </source>
</evidence>
<gene>
    <name evidence="22" type="ORF">JOC49_001522</name>
</gene>
<evidence type="ECO:0000256" key="2">
    <source>
        <dbReference type="ARBA" id="ARBA00001958"/>
    </source>
</evidence>
<keyword evidence="13 18" id="KW-0460">Magnesium</keyword>
<evidence type="ECO:0000259" key="19">
    <source>
        <dbReference type="Pfam" id="PF00224"/>
    </source>
</evidence>
<comment type="similarity">
    <text evidence="5 18">Belongs to the pyruvate kinase family.</text>
</comment>
<keyword evidence="8 18" id="KW-0808">Transferase</keyword>
<dbReference type="GO" id="GO:0004743">
    <property type="term" value="F:pyruvate kinase activity"/>
    <property type="evidence" value="ECO:0007669"/>
    <property type="project" value="UniProtKB-EC"/>
</dbReference>
<evidence type="ECO:0000256" key="12">
    <source>
        <dbReference type="ARBA" id="ARBA00022840"/>
    </source>
</evidence>
<evidence type="ECO:0000259" key="20">
    <source>
        <dbReference type="Pfam" id="PF00391"/>
    </source>
</evidence>
<dbReference type="SUPFAM" id="SSF51621">
    <property type="entry name" value="Phosphoenolpyruvate/pyruvate domain"/>
    <property type="match status" value="1"/>
</dbReference>
<evidence type="ECO:0000256" key="5">
    <source>
        <dbReference type="ARBA" id="ARBA00008663"/>
    </source>
</evidence>
<dbReference type="Pfam" id="PF00391">
    <property type="entry name" value="PEP-utilizers"/>
    <property type="match status" value="1"/>
</dbReference>
<evidence type="ECO:0000256" key="15">
    <source>
        <dbReference type="ARBA" id="ARBA00023152"/>
    </source>
</evidence>
<dbReference type="InterPro" id="IPR015793">
    <property type="entry name" value="Pyrv_Knase_brl"/>
</dbReference>
<dbReference type="Gene3D" id="3.50.30.10">
    <property type="entry name" value="Phosphohistidine domain"/>
    <property type="match status" value="1"/>
</dbReference>
<evidence type="ECO:0000313" key="23">
    <source>
        <dbReference type="Proteomes" id="UP000767854"/>
    </source>
</evidence>
<comment type="caution">
    <text evidence="22">The sequence shown here is derived from an EMBL/GenBank/DDBJ whole genome shotgun (WGS) entry which is preliminary data.</text>
</comment>
<evidence type="ECO:0000256" key="9">
    <source>
        <dbReference type="ARBA" id="ARBA00022723"/>
    </source>
</evidence>
<dbReference type="PRINTS" id="PR01050">
    <property type="entry name" value="PYRUVTKNASE"/>
</dbReference>
<dbReference type="SUPFAM" id="SSF52009">
    <property type="entry name" value="Phosphohistidine domain"/>
    <property type="match status" value="1"/>
</dbReference>
<dbReference type="InterPro" id="IPR011037">
    <property type="entry name" value="Pyrv_Knase-like_insert_dom_sf"/>
</dbReference>
<evidence type="ECO:0000256" key="4">
    <source>
        <dbReference type="ARBA" id="ARBA00006237"/>
    </source>
</evidence>
<dbReference type="InterPro" id="IPR036637">
    <property type="entry name" value="Phosphohistidine_dom_sf"/>
</dbReference>
<feature type="domain" description="Pyruvate kinase barrel" evidence="19">
    <location>
        <begin position="3"/>
        <end position="324"/>
    </location>
</feature>
<dbReference type="SUPFAM" id="SSF50800">
    <property type="entry name" value="PK beta-barrel domain-like"/>
    <property type="match status" value="1"/>
</dbReference>
<dbReference type="NCBIfam" id="TIGR01064">
    <property type="entry name" value="pyruv_kin"/>
    <property type="match status" value="1"/>
</dbReference>
<comment type="cofactor">
    <cofactor evidence="2">
        <name>K(+)</name>
        <dbReference type="ChEBI" id="CHEBI:29103"/>
    </cofactor>
</comment>
<evidence type="ECO:0000256" key="11">
    <source>
        <dbReference type="ARBA" id="ARBA00022777"/>
    </source>
</evidence>
<dbReference type="InterPro" id="IPR015813">
    <property type="entry name" value="Pyrv/PenolPyrv_kinase-like_dom"/>
</dbReference>
<dbReference type="PANTHER" id="PTHR11817">
    <property type="entry name" value="PYRUVATE KINASE"/>
    <property type="match status" value="1"/>
</dbReference>
<dbReference type="Gene3D" id="3.20.20.60">
    <property type="entry name" value="Phosphoenolpyruvate-binding domains"/>
    <property type="match status" value="1"/>
</dbReference>
<organism evidence="22 23">
    <name type="scientific">Fusibacter tunisiensis</name>
    <dbReference type="NCBI Taxonomy" id="1008308"/>
    <lineage>
        <taxon>Bacteria</taxon>
        <taxon>Bacillati</taxon>
        <taxon>Bacillota</taxon>
        <taxon>Clostridia</taxon>
        <taxon>Eubacteriales</taxon>
        <taxon>Eubacteriales Family XII. Incertae Sedis</taxon>
        <taxon>Fusibacter</taxon>
    </lineage>
</organism>
<evidence type="ECO:0000256" key="1">
    <source>
        <dbReference type="ARBA" id="ARBA00001946"/>
    </source>
</evidence>
<keyword evidence="15 18" id="KW-0324">Glycolysis</keyword>
<feature type="domain" description="PEP-utilising enzyme mobile" evidence="20">
    <location>
        <begin position="505"/>
        <end position="576"/>
    </location>
</feature>
<dbReference type="Gene3D" id="3.40.1380.20">
    <property type="entry name" value="Pyruvate kinase, C-terminal domain"/>
    <property type="match status" value="1"/>
</dbReference>
<comment type="pathway">
    <text evidence="3 18">Carbohydrate degradation; glycolysis; pyruvate from D-glyceraldehyde 3-phosphate: step 5/5.</text>
</comment>
<keyword evidence="14" id="KW-0630">Potassium</keyword>
<dbReference type="EMBL" id="JAFBDT010000010">
    <property type="protein sequence ID" value="MBM7561979.1"/>
    <property type="molecule type" value="Genomic_DNA"/>
</dbReference>
<dbReference type="InterPro" id="IPR036918">
    <property type="entry name" value="Pyrv_Knase_C_sf"/>
</dbReference>
<keyword evidence="10" id="KW-0547">Nucleotide-binding</keyword>
<dbReference type="SUPFAM" id="SSF52935">
    <property type="entry name" value="PK C-terminal domain-like"/>
    <property type="match status" value="1"/>
</dbReference>
<dbReference type="Pfam" id="PF00224">
    <property type="entry name" value="PK"/>
    <property type="match status" value="1"/>
</dbReference>
<accession>A0ABS2MRG5</accession>
<keyword evidence="16 22" id="KW-0670">Pyruvate</keyword>
<dbReference type="InterPro" id="IPR015795">
    <property type="entry name" value="Pyrv_Knase_C"/>
</dbReference>
<dbReference type="GO" id="GO:0016301">
    <property type="term" value="F:kinase activity"/>
    <property type="evidence" value="ECO:0007669"/>
    <property type="project" value="UniProtKB-KW"/>
</dbReference>
<evidence type="ECO:0000256" key="8">
    <source>
        <dbReference type="ARBA" id="ARBA00022679"/>
    </source>
</evidence>
<comment type="cofactor">
    <cofactor evidence="1">
        <name>Mg(2+)</name>
        <dbReference type="ChEBI" id="CHEBI:18420"/>
    </cofactor>
</comment>
<dbReference type="NCBIfam" id="NF004491">
    <property type="entry name" value="PRK05826.1"/>
    <property type="match status" value="1"/>
</dbReference>
<comment type="catalytic activity">
    <reaction evidence="18">
        <text>pyruvate + ATP = phosphoenolpyruvate + ADP + H(+)</text>
        <dbReference type="Rhea" id="RHEA:18157"/>
        <dbReference type="ChEBI" id="CHEBI:15361"/>
        <dbReference type="ChEBI" id="CHEBI:15378"/>
        <dbReference type="ChEBI" id="CHEBI:30616"/>
        <dbReference type="ChEBI" id="CHEBI:58702"/>
        <dbReference type="ChEBI" id="CHEBI:456216"/>
        <dbReference type="EC" id="2.7.1.40"/>
    </reaction>
</comment>
<keyword evidence="23" id="KW-1185">Reference proteome</keyword>
<evidence type="ECO:0000256" key="18">
    <source>
        <dbReference type="RuleBase" id="RU000504"/>
    </source>
</evidence>
<dbReference type="Gene3D" id="2.40.33.10">
    <property type="entry name" value="PK beta-barrel domain-like"/>
    <property type="match status" value="1"/>
</dbReference>
<sequence>MLRKTKIVCTIGPASERKEVFKELVNSGLNVARLNFSHGDHEEHLGRMNTIKEVRRELGKPVAILLDTKGPEIRTGKFEEPVYTLVEGQEFTLTTDSFLGTQNKCQISYKGLPDDVVVGDKILIDDGLIELEVLSKSETEILTKVLNGGDVKNNKGVNVPGVSIKLPAITEKDINDIKFGISQGIDFIAASFIRKAADVMEIRKVLEENNGHGIHIISKIENQEGVDNLEEILEVSDGLMVARGDLGVEIPTEMVPIVQKKMIELCNKEGKPVITATQMLDSMIRNPRPTRAEATDVANAIFDGTDAVMLSGETAAGKYPIEAVQTMAKIAIEAERALNYKEVLQKRIQLSDEYGVTYAVSHSTATSALDLDASAIITATSSGYTARKVSMLKPKAPVIACTVSDEVCRKLALVWGVFPLVIGDADSTDLIFDLSVQKAKAHGFVTEGDLVIITAGVPVGVSGATNIMKIHLVGEVLIKGTGLVRSRIRGNVCVGSTADQLKDKFKDGDIIVASYTDKDMVPYLEKASGFVVEEGGYTSHGAIVALSLKKPCVVGASNATELLKDGMEVTLDSVKGIVYAGKARML</sequence>
<evidence type="ECO:0000256" key="13">
    <source>
        <dbReference type="ARBA" id="ARBA00022842"/>
    </source>
</evidence>
<keyword evidence="12" id="KW-0067">ATP-binding</keyword>
<evidence type="ECO:0000256" key="6">
    <source>
        <dbReference type="ARBA" id="ARBA00012142"/>
    </source>
</evidence>
<evidence type="ECO:0000259" key="21">
    <source>
        <dbReference type="Pfam" id="PF02887"/>
    </source>
</evidence>
<dbReference type="NCBIfam" id="NF004978">
    <property type="entry name" value="PRK06354.1"/>
    <property type="match status" value="1"/>
</dbReference>
<evidence type="ECO:0000313" key="22">
    <source>
        <dbReference type="EMBL" id="MBM7561979.1"/>
    </source>
</evidence>
<evidence type="ECO:0000256" key="10">
    <source>
        <dbReference type="ARBA" id="ARBA00022741"/>
    </source>
</evidence>
<dbReference type="InterPro" id="IPR008279">
    <property type="entry name" value="PEP-util_enz_mobile_dom"/>
</dbReference>
<keyword evidence="9" id="KW-0479">Metal-binding</keyword>
<feature type="domain" description="Pyruvate kinase C-terminal" evidence="21">
    <location>
        <begin position="359"/>
        <end position="471"/>
    </location>
</feature>
<dbReference type="InterPro" id="IPR001697">
    <property type="entry name" value="Pyr_Knase"/>
</dbReference>
<dbReference type="RefSeq" id="WP_204663972.1">
    <property type="nucleotide sequence ID" value="NZ_JAFBDT010000010.1"/>
</dbReference>
<evidence type="ECO:0000256" key="14">
    <source>
        <dbReference type="ARBA" id="ARBA00022958"/>
    </source>
</evidence>
<proteinExistence type="inferred from homology"/>
<keyword evidence="11 18" id="KW-0418">Kinase</keyword>